<dbReference type="HOGENOM" id="CLU_2839869_0_0_11"/>
<dbReference type="KEGG" id="ami:Amir_5581"/>
<reference evidence="1 2" key="1">
    <citation type="journal article" date="2009" name="Stand. Genomic Sci.">
        <title>Complete genome sequence of Actinosynnema mirum type strain (101).</title>
        <authorList>
            <person name="Land M."/>
            <person name="Lapidus A."/>
            <person name="Mayilraj S."/>
            <person name="Chen F."/>
            <person name="Copeland A."/>
            <person name="Del Rio T.G."/>
            <person name="Nolan M."/>
            <person name="Lucas S."/>
            <person name="Tice H."/>
            <person name="Cheng J.F."/>
            <person name="Chertkov O."/>
            <person name="Bruce D."/>
            <person name="Goodwin L."/>
            <person name="Pitluck S."/>
            <person name="Rohde M."/>
            <person name="Goker M."/>
            <person name="Pati A."/>
            <person name="Ivanova N."/>
            <person name="Mavromatis K."/>
            <person name="Chen A."/>
            <person name="Palaniappan K."/>
            <person name="Hauser L."/>
            <person name="Chang Y.J."/>
            <person name="Jeffries C.C."/>
            <person name="Brettin T."/>
            <person name="Detter J.C."/>
            <person name="Han C."/>
            <person name="Chain P."/>
            <person name="Tindall B.J."/>
            <person name="Bristow J."/>
            <person name="Eisen J.A."/>
            <person name="Markowitz V."/>
            <person name="Hugenholtz P."/>
            <person name="Kyrpides N.C."/>
            <person name="Klenk H.P."/>
        </authorList>
    </citation>
    <scope>NUCLEOTIDE SEQUENCE [LARGE SCALE GENOMIC DNA]</scope>
    <source>
        <strain evidence="2">ATCC 29888 / DSM 43827 / JCM 3225 / NBRC 14064 / NCIMB 13271 / NRRL B-12336 / IMRU 3971 / 101</strain>
    </source>
</reference>
<gene>
    <name evidence="1" type="ordered locus">Amir_5581</name>
</gene>
<name>C6WBA8_ACTMD</name>
<sequence length="65" mass="6931">MSAMDEIRKGVAALGATTTDDERAVVRAALLHLGGQALRMTRDPAERKEIAAVVDRARGTERPAS</sequence>
<dbReference type="EMBL" id="CP001630">
    <property type="protein sequence ID" value="ACU39399.1"/>
    <property type="molecule type" value="Genomic_DNA"/>
</dbReference>
<protein>
    <submittedName>
        <fullName evidence="1">Uncharacterized protein</fullName>
    </submittedName>
</protein>
<organism evidence="1 2">
    <name type="scientific">Actinosynnema mirum (strain ATCC 29888 / DSM 43827 / JCM 3225 / NBRC 14064 / NCIMB 13271 / NRRL B-12336 / IMRU 3971 / 101)</name>
    <dbReference type="NCBI Taxonomy" id="446462"/>
    <lineage>
        <taxon>Bacteria</taxon>
        <taxon>Bacillati</taxon>
        <taxon>Actinomycetota</taxon>
        <taxon>Actinomycetes</taxon>
        <taxon>Pseudonocardiales</taxon>
        <taxon>Pseudonocardiaceae</taxon>
        <taxon>Actinosynnema</taxon>
    </lineage>
</organism>
<accession>C6WBA8</accession>
<proteinExistence type="predicted"/>
<evidence type="ECO:0000313" key="2">
    <source>
        <dbReference type="Proteomes" id="UP000002213"/>
    </source>
</evidence>
<evidence type="ECO:0000313" key="1">
    <source>
        <dbReference type="EMBL" id="ACU39399.1"/>
    </source>
</evidence>
<dbReference type="STRING" id="446462.Amir_5581"/>
<dbReference type="RefSeq" id="WP_015804284.1">
    <property type="nucleotide sequence ID" value="NC_013093.1"/>
</dbReference>
<dbReference type="AlphaFoldDB" id="C6WBA8"/>
<keyword evidence="2" id="KW-1185">Reference proteome</keyword>
<dbReference type="Proteomes" id="UP000002213">
    <property type="component" value="Chromosome"/>
</dbReference>